<dbReference type="AlphaFoldDB" id="A0AAW2XJJ0"/>
<evidence type="ECO:0000313" key="2">
    <source>
        <dbReference type="EMBL" id="KAL0453875.1"/>
    </source>
</evidence>
<evidence type="ECO:0000256" key="1">
    <source>
        <dbReference type="SAM" id="MobiDB-lite"/>
    </source>
</evidence>
<reference evidence="2" key="1">
    <citation type="submission" date="2020-06" db="EMBL/GenBank/DDBJ databases">
        <authorList>
            <person name="Li T."/>
            <person name="Hu X."/>
            <person name="Zhang T."/>
            <person name="Song X."/>
            <person name="Zhang H."/>
            <person name="Dai N."/>
            <person name="Sheng W."/>
            <person name="Hou X."/>
            <person name="Wei L."/>
        </authorList>
    </citation>
    <scope>NUCLEOTIDE SEQUENCE</scope>
    <source>
        <strain evidence="2">KEN1</strain>
        <tissue evidence="2">Leaf</tissue>
    </source>
</reference>
<proteinExistence type="predicted"/>
<protein>
    <submittedName>
        <fullName evidence="2">Uncharacterized protein</fullName>
    </submittedName>
</protein>
<feature type="compositionally biased region" description="Basic and acidic residues" evidence="1">
    <location>
        <begin position="20"/>
        <end position="52"/>
    </location>
</feature>
<sequence>MHTRSRTRKGNGGVGELEGISEHAPREEVQQPLGQRREEGNRRPGEQEEKGRAPPPMLQLTPEALQQMIEDASAQAASRAIVQYISEHAALA</sequence>
<gene>
    <name evidence="2" type="ORF">Slati_1365600</name>
</gene>
<organism evidence="2">
    <name type="scientific">Sesamum latifolium</name>
    <dbReference type="NCBI Taxonomy" id="2727402"/>
    <lineage>
        <taxon>Eukaryota</taxon>
        <taxon>Viridiplantae</taxon>
        <taxon>Streptophyta</taxon>
        <taxon>Embryophyta</taxon>
        <taxon>Tracheophyta</taxon>
        <taxon>Spermatophyta</taxon>
        <taxon>Magnoliopsida</taxon>
        <taxon>eudicotyledons</taxon>
        <taxon>Gunneridae</taxon>
        <taxon>Pentapetalae</taxon>
        <taxon>asterids</taxon>
        <taxon>lamiids</taxon>
        <taxon>Lamiales</taxon>
        <taxon>Pedaliaceae</taxon>
        <taxon>Sesamum</taxon>
    </lineage>
</organism>
<dbReference type="EMBL" id="JACGWN010000004">
    <property type="protein sequence ID" value="KAL0453875.1"/>
    <property type="molecule type" value="Genomic_DNA"/>
</dbReference>
<comment type="caution">
    <text evidence="2">The sequence shown here is derived from an EMBL/GenBank/DDBJ whole genome shotgun (WGS) entry which is preliminary data.</text>
</comment>
<name>A0AAW2XJJ0_9LAMI</name>
<reference evidence="2" key="2">
    <citation type="journal article" date="2024" name="Plant">
        <title>Genomic evolution and insights into agronomic trait innovations of Sesamum species.</title>
        <authorList>
            <person name="Miao H."/>
            <person name="Wang L."/>
            <person name="Qu L."/>
            <person name="Liu H."/>
            <person name="Sun Y."/>
            <person name="Le M."/>
            <person name="Wang Q."/>
            <person name="Wei S."/>
            <person name="Zheng Y."/>
            <person name="Lin W."/>
            <person name="Duan Y."/>
            <person name="Cao H."/>
            <person name="Xiong S."/>
            <person name="Wang X."/>
            <person name="Wei L."/>
            <person name="Li C."/>
            <person name="Ma Q."/>
            <person name="Ju M."/>
            <person name="Zhao R."/>
            <person name="Li G."/>
            <person name="Mu C."/>
            <person name="Tian Q."/>
            <person name="Mei H."/>
            <person name="Zhang T."/>
            <person name="Gao T."/>
            <person name="Zhang H."/>
        </authorList>
    </citation>
    <scope>NUCLEOTIDE SEQUENCE</scope>
    <source>
        <strain evidence="2">KEN1</strain>
    </source>
</reference>
<feature type="region of interest" description="Disordered" evidence="1">
    <location>
        <begin position="1"/>
        <end position="57"/>
    </location>
</feature>
<accession>A0AAW2XJJ0</accession>